<dbReference type="SMART" id="SM00298">
    <property type="entry name" value="CHROMO"/>
    <property type="match status" value="2"/>
</dbReference>
<dbReference type="GO" id="GO:0005524">
    <property type="term" value="F:ATP binding"/>
    <property type="evidence" value="ECO:0007669"/>
    <property type="project" value="UniProtKB-KW"/>
</dbReference>
<dbReference type="InterPro" id="IPR038718">
    <property type="entry name" value="SNF2-like_sf"/>
</dbReference>
<organism evidence="13 14">
    <name type="scientific">Sphaeroforma arctica JP610</name>
    <dbReference type="NCBI Taxonomy" id="667725"/>
    <lineage>
        <taxon>Eukaryota</taxon>
        <taxon>Ichthyosporea</taxon>
        <taxon>Ichthyophonida</taxon>
        <taxon>Sphaeroforma</taxon>
    </lineage>
</organism>
<dbReference type="InterPro" id="IPR049730">
    <property type="entry name" value="SNF2/RAD54-like_C"/>
</dbReference>
<dbReference type="Pfam" id="PF00271">
    <property type="entry name" value="Helicase_C"/>
    <property type="match status" value="1"/>
</dbReference>
<evidence type="ECO:0000313" key="13">
    <source>
        <dbReference type="EMBL" id="KNC83417.1"/>
    </source>
</evidence>
<reference evidence="13 14" key="1">
    <citation type="submission" date="2011-02" db="EMBL/GenBank/DDBJ databases">
        <title>The Genome Sequence of Sphaeroforma arctica JP610.</title>
        <authorList>
            <consortium name="The Broad Institute Genome Sequencing Platform"/>
            <person name="Russ C."/>
            <person name="Cuomo C."/>
            <person name="Young S.K."/>
            <person name="Zeng Q."/>
            <person name="Gargeya S."/>
            <person name="Alvarado L."/>
            <person name="Berlin A."/>
            <person name="Chapman S.B."/>
            <person name="Chen Z."/>
            <person name="Freedman E."/>
            <person name="Gellesch M."/>
            <person name="Goldberg J."/>
            <person name="Griggs A."/>
            <person name="Gujja S."/>
            <person name="Heilman E."/>
            <person name="Heiman D."/>
            <person name="Howarth C."/>
            <person name="Mehta T."/>
            <person name="Neiman D."/>
            <person name="Pearson M."/>
            <person name="Roberts A."/>
            <person name="Saif S."/>
            <person name="Shea T."/>
            <person name="Shenoy N."/>
            <person name="Sisk P."/>
            <person name="Stolte C."/>
            <person name="Sykes S."/>
            <person name="White J."/>
            <person name="Yandava C."/>
            <person name="Burger G."/>
            <person name="Gray M.W."/>
            <person name="Holland P.W.H."/>
            <person name="King N."/>
            <person name="Lang F.B.F."/>
            <person name="Roger A.J."/>
            <person name="Ruiz-Trillo I."/>
            <person name="Haas B."/>
            <person name="Nusbaum C."/>
            <person name="Birren B."/>
        </authorList>
    </citation>
    <scope>NUCLEOTIDE SEQUENCE [LARGE SCALE GENOMIC DNA]</scope>
    <source>
        <strain evidence="13 14">JP610</strain>
    </source>
</reference>
<dbReference type="GO" id="GO:0003682">
    <property type="term" value="F:chromatin binding"/>
    <property type="evidence" value="ECO:0007669"/>
    <property type="project" value="TreeGrafter"/>
</dbReference>
<evidence type="ECO:0000256" key="6">
    <source>
        <dbReference type="ARBA" id="ARBA00023015"/>
    </source>
</evidence>
<dbReference type="InterPro" id="IPR001650">
    <property type="entry name" value="Helicase_C-like"/>
</dbReference>
<evidence type="ECO:0000259" key="12">
    <source>
        <dbReference type="PROSITE" id="PS51194"/>
    </source>
</evidence>
<dbReference type="Gene3D" id="3.40.50.10810">
    <property type="entry name" value="Tandem AAA-ATPase domain"/>
    <property type="match status" value="1"/>
</dbReference>
<evidence type="ECO:0000256" key="9">
    <source>
        <dbReference type="SAM" id="MobiDB-lite"/>
    </source>
</evidence>
<keyword evidence="4" id="KW-0378">Hydrolase</keyword>
<dbReference type="GO" id="GO:0042393">
    <property type="term" value="F:histone binding"/>
    <property type="evidence" value="ECO:0007669"/>
    <property type="project" value="TreeGrafter"/>
</dbReference>
<dbReference type="Proteomes" id="UP000054560">
    <property type="component" value="Unassembled WGS sequence"/>
</dbReference>
<evidence type="ECO:0000313" key="14">
    <source>
        <dbReference type="Proteomes" id="UP000054560"/>
    </source>
</evidence>
<name>A0A0L0G2Q4_9EUKA</name>
<proteinExistence type="predicted"/>
<keyword evidence="14" id="KW-1185">Reference proteome</keyword>
<keyword evidence="5" id="KW-0067">ATP-binding</keyword>
<dbReference type="InterPro" id="IPR023780">
    <property type="entry name" value="Chromo_domain"/>
</dbReference>
<dbReference type="CDD" id="cd18659">
    <property type="entry name" value="CD2_tandem"/>
    <property type="match status" value="1"/>
</dbReference>
<dbReference type="Pfam" id="PF00176">
    <property type="entry name" value="SNF2-rel_dom"/>
    <property type="match status" value="1"/>
</dbReference>
<sequence>MALEVSNLKNESSSSEDSEGYFVEEDKWYETVTDPPPKQPKEMRLSELYIEKVLDSKKNEDTSKSSVFQLKFHGLSYHNLRWVTQEDLIKNFKSGKQRVRNFLEKDSGSTFYEPGQAFNPAYLHVDRVIQHHRPKGLSGKIWYLVKWNGLDYEKATWESSTDLQDADSQQAVKLYRKRNIVSRVKVQDPLAYRSKSPVYQVIEESPKDFPEPYKLLDYQLEGLNWMVWQWHQNRNCILADEMGLGKTVQSVAFIHHLHVTLKLAGPFLVVAPLSTIGHWLREFETWTDLNVVLIKGSSTNRRVIKETELFHRRDGKVDKKQYKFDVILTTYEYALQESTLLKAIRFTTCILDEAHRLKNVDCKLQNQLREYKFMHQVLLTGTPLQNSVNEIWALLNYMDEPRFPDLEDFLDDFGDVKSDTDVKKLQDVLHKYMLRREKRDVKKEIPQKKETIVQVELTSIQKRYYRAILERNLKVLAQGTSLPNLNNISMELRKCCIHPYLITGCEDSVVLEEKCDTPEKRDQALIHASGKMVLVDKLLKKLKAGGHKVLIFSQMTKCLDILQDYLEAANYNFERLDGNTGGEARQQAIDRYSRKDSDGFVFLLSTKAGGVGINLTAADTVIIYDSDWNPQNDVQAQARVHRIGQKSKVEIYRLITHNTYEEEMFKKASMKLGLEQAVMGNMSKDSKPGLSNKKMIEELVKKGAYGTLMDENDTEGNKFSAETIDEILEKRATVVVMEDDTEQGASSFAKARFEVKDTISDLNVDDPEFWTKWAQRQNMDINKLMKESEDENIVYGARKRKKPTYYQMTHAPGSAKAKRGASRYARLLWMFD</sequence>
<dbReference type="OrthoDB" id="5857104at2759"/>
<dbReference type="STRING" id="667725.A0A0L0G2Q4"/>
<keyword evidence="6" id="KW-0805">Transcription regulation</keyword>
<dbReference type="PROSITE" id="PS00598">
    <property type="entry name" value="CHROMO_1"/>
    <property type="match status" value="1"/>
</dbReference>
<dbReference type="InterPro" id="IPR016197">
    <property type="entry name" value="Chromo-like_dom_sf"/>
</dbReference>
<dbReference type="Gene3D" id="2.40.50.40">
    <property type="match status" value="1"/>
</dbReference>
<dbReference type="Gene3D" id="3.40.50.300">
    <property type="entry name" value="P-loop containing nucleotide triphosphate hydrolases"/>
    <property type="match status" value="1"/>
</dbReference>
<evidence type="ECO:0000256" key="7">
    <source>
        <dbReference type="ARBA" id="ARBA00023163"/>
    </source>
</evidence>
<dbReference type="GeneID" id="25904838"/>
<dbReference type="RefSeq" id="XP_014157319.1">
    <property type="nucleotide sequence ID" value="XM_014301844.1"/>
</dbReference>
<dbReference type="InterPro" id="IPR000953">
    <property type="entry name" value="Chromo/chromo_shadow_dom"/>
</dbReference>
<keyword evidence="8" id="KW-0539">Nucleus</keyword>
<dbReference type="GO" id="GO:0000785">
    <property type="term" value="C:chromatin"/>
    <property type="evidence" value="ECO:0007669"/>
    <property type="project" value="TreeGrafter"/>
</dbReference>
<dbReference type="PROSITE" id="PS51192">
    <property type="entry name" value="HELICASE_ATP_BIND_1"/>
    <property type="match status" value="1"/>
</dbReference>
<dbReference type="GO" id="GO:0010468">
    <property type="term" value="P:regulation of gene expression"/>
    <property type="evidence" value="ECO:0007669"/>
    <property type="project" value="TreeGrafter"/>
</dbReference>
<evidence type="ECO:0000256" key="5">
    <source>
        <dbReference type="ARBA" id="ARBA00022840"/>
    </source>
</evidence>
<evidence type="ECO:0000256" key="8">
    <source>
        <dbReference type="ARBA" id="ARBA00023242"/>
    </source>
</evidence>
<dbReference type="AlphaFoldDB" id="A0A0L0G2Q4"/>
<dbReference type="GO" id="GO:0003677">
    <property type="term" value="F:DNA binding"/>
    <property type="evidence" value="ECO:0007669"/>
    <property type="project" value="TreeGrafter"/>
</dbReference>
<protein>
    <submittedName>
        <fullName evidence="13">Uncharacterized protein</fullName>
    </submittedName>
</protein>
<keyword evidence="3" id="KW-0547">Nucleotide-binding</keyword>
<dbReference type="PANTHER" id="PTHR45623:SF11">
    <property type="entry name" value="KISMET, ISOFORM C"/>
    <property type="match status" value="1"/>
</dbReference>
<evidence type="ECO:0000256" key="2">
    <source>
        <dbReference type="ARBA" id="ARBA00022737"/>
    </source>
</evidence>
<comment type="subcellular location">
    <subcellularLocation>
        <location evidence="1">Nucleus</location>
    </subcellularLocation>
</comment>
<dbReference type="PANTHER" id="PTHR45623">
    <property type="entry name" value="CHROMODOMAIN-HELICASE-DNA-BINDING PROTEIN 3-RELATED-RELATED"/>
    <property type="match status" value="1"/>
</dbReference>
<keyword evidence="2" id="KW-0677">Repeat</keyword>
<feature type="compositionally biased region" description="Acidic residues" evidence="9">
    <location>
        <begin position="14"/>
        <end position="23"/>
    </location>
</feature>
<accession>A0A0L0G2Q4</accession>
<feature type="domain" description="Helicase C-terminal" evidence="12">
    <location>
        <begin position="534"/>
        <end position="687"/>
    </location>
</feature>
<gene>
    <name evidence="13" type="ORF">SARC_04334</name>
</gene>
<evidence type="ECO:0000256" key="1">
    <source>
        <dbReference type="ARBA" id="ARBA00004123"/>
    </source>
</evidence>
<dbReference type="GO" id="GO:0016887">
    <property type="term" value="F:ATP hydrolysis activity"/>
    <property type="evidence" value="ECO:0007669"/>
    <property type="project" value="TreeGrafter"/>
</dbReference>
<dbReference type="InterPro" id="IPR000330">
    <property type="entry name" value="SNF2_N"/>
</dbReference>
<keyword evidence="7" id="KW-0804">Transcription</keyword>
<feature type="domain" description="Helicase ATP-binding" evidence="11">
    <location>
        <begin position="227"/>
        <end position="401"/>
    </location>
</feature>
<dbReference type="Pfam" id="PF00385">
    <property type="entry name" value="Chromo"/>
    <property type="match status" value="1"/>
</dbReference>
<dbReference type="CDD" id="cd18793">
    <property type="entry name" value="SF2_C_SNF"/>
    <property type="match status" value="1"/>
</dbReference>
<evidence type="ECO:0000256" key="3">
    <source>
        <dbReference type="ARBA" id="ARBA00022741"/>
    </source>
</evidence>
<evidence type="ECO:0000259" key="10">
    <source>
        <dbReference type="PROSITE" id="PS50013"/>
    </source>
</evidence>
<dbReference type="InterPro" id="IPR023779">
    <property type="entry name" value="Chromodomain_CS"/>
</dbReference>
<dbReference type="SUPFAM" id="SSF54160">
    <property type="entry name" value="Chromo domain-like"/>
    <property type="match status" value="2"/>
</dbReference>
<dbReference type="eggNOG" id="KOG0384">
    <property type="taxonomic scope" value="Eukaryota"/>
</dbReference>
<dbReference type="SMART" id="SM00490">
    <property type="entry name" value="HELICc"/>
    <property type="match status" value="1"/>
</dbReference>
<dbReference type="GO" id="GO:0140658">
    <property type="term" value="F:ATP-dependent chromatin remodeler activity"/>
    <property type="evidence" value="ECO:0007669"/>
    <property type="project" value="TreeGrafter"/>
</dbReference>
<evidence type="ECO:0000259" key="11">
    <source>
        <dbReference type="PROSITE" id="PS51192"/>
    </source>
</evidence>
<dbReference type="PROSITE" id="PS50013">
    <property type="entry name" value="CHROMO_2"/>
    <property type="match status" value="1"/>
</dbReference>
<dbReference type="InterPro" id="IPR027417">
    <property type="entry name" value="P-loop_NTPase"/>
</dbReference>
<dbReference type="SMART" id="SM00487">
    <property type="entry name" value="DEXDc"/>
    <property type="match status" value="1"/>
</dbReference>
<feature type="domain" description="Chromo" evidence="10">
    <location>
        <begin position="123"/>
        <end position="187"/>
    </location>
</feature>
<dbReference type="InterPro" id="IPR014001">
    <property type="entry name" value="Helicase_ATP-bd"/>
</dbReference>
<feature type="region of interest" description="Disordered" evidence="9">
    <location>
        <begin position="1"/>
        <end position="41"/>
    </location>
</feature>
<dbReference type="SUPFAM" id="SSF52540">
    <property type="entry name" value="P-loop containing nucleoside triphosphate hydrolases"/>
    <property type="match status" value="2"/>
</dbReference>
<dbReference type="GO" id="GO:0005634">
    <property type="term" value="C:nucleus"/>
    <property type="evidence" value="ECO:0007669"/>
    <property type="project" value="UniProtKB-SubCell"/>
</dbReference>
<dbReference type="PROSITE" id="PS51194">
    <property type="entry name" value="HELICASE_CTER"/>
    <property type="match status" value="1"/>
</dbReference>
<evidence type="ECO:0000256" key="4">
    <source>
        <dbReference type="ARBA" id="ARBA00022801"/>
    </source>
</evidence>
<dbReference type="EMBL" id="KQ241835">
    <property type="protein sequence ID" value="KNC83417.1"/>
    <property type="molecule type" value="Genomic_DNA"/>
</dbReference>